<dbReference type="PANTHER" id="PTHR24340">
    <property type="entry name" value="HOMEOBOX PROTEIN NKX"/>
    <property type="match status" value="1"/>
</dbReference>
<keyword evidence="3 5" id="KW-0371">Homeobox</keyword>
<comment type="subcellular location">
    <subcellularLocation>
        <location evidence="1 5 6">Nucleus</location>
    </subcellularLocation>
</comment>
<dbReference type="InterPro" id="IPR020479">
    <property type="entry name" value="HD_metazoa"/>
</dbReference>
<dbReference type="InterPro" id="IPR017970">
    <property type="entry name" value="Homeobox_CS"/>
</dbReference>
<dbReference type="GO" id="GO:0000981">
    <property type="term" value="F:DNA-binding transcription factor activity, RNA polymerase II-specific"/>
    <property type="evidence" value="ECO:0007669"/>
    <property type="project" value="InterPro"/>
</dbReference>
<feature type="compositionally biased region" description="Basic and acidic residues" evidence="7">
    <location>
        <begin position="22"/>
        <end position="39"/>
    </location>
</feature>
<feature type="region of interest" description="Disordered" evidence="7">
    <location>
        <begin position="1"/>
        <end position="70"/>
    </location>
</feature>
<gene>
    <name evidence="9" type="ORF">QYM36_010900</name>
</gene>
<evidence type="ECO:0000256" key="6">
    <source>
        <dbReference type="RuleBase" id="RU000682"/>
    </source>
</evidence>
<feature type="domain" description="Homeobox" evidence="8">
    <location>
        <begin position="120"/>
        <end position="180"/>
    </location>
</feature>
<evidence type="ECO:0000256" key="2">
    <source>
        <dbReference type="ARBA" id="ARBA00023125"/>
    </source>
</evidence>
<dbReference type="GO" id="GO:0005634">
    <property type="term" value="C:nucleus"/>
    <property type="evidence" value="ECO:0007669"/>
    <property type="project" value="UniProtKB-SubCell"/>
</dbReference>
<dbReference type="InterPro" id="IPR001356">
    <property type="entry name" value="HD"/>
</dbReference>
<sequence>MNMEGKSSKAKPTPFSILDILTRTDPKKNEEKWEGKDSESELEFSDSDQCELELTSSPVESDQALDMSGQRELQDRLLDRYSEDSPNPSRSYSNNSSVIQGEINDEVERSQHQDDSCNRIRKKRSRAAFSHAQVFELERRFSIQKYLSGPERADLAQLLKLTETQVKIWFQNRRYKTKRRQLQQSSPYGHINNSQNTPFFNPNFGLIHSQNPRHVTLRFMPREEPARSMAVPLTLPTAQYLYHPYLASLAAYHNSVSSQSSQAKICNK</sequence>
<proteinExistence type="predicted"/>
<dbReference type="PROSITE" id="PS50071">
    <property type="entry name" value="HOMEOBOX_2"/>
    <property type="match status" value="1"/>
</dbReference>
<dbReference type="PRINTS" id="PR00024">
    <property type="entry name" value="HOMEOBOX"/>
</dbReference>
<dbReference type="Proteomes" id="UP001187531">
    <property type="component" value="Unassembled WGS sequence"/>
</dbReference>
<evidence type="ECO:0000256" key="3">
    <source>
        <dbReference type="ARBA" id="ARBA00023155"/>
    </source>
</evidence>
<feature type="DNA-binding region" description="Homeobox" evidence="5">
    <location>
        <begin position="122"/>
        <end position="181"/>
    </location>
</feature>
<name>A0AA88HKI8_ARTSF</name>
<dbReference type="SMART" id="SM00389">
    <property type="entry name" value="HOX"/>
    <property type="match status" value="1"/>
</dbReference>
<keyword evidence="10" id="KW-1185">Reference proteome</keyword>
<dbReference type="PROSITE" id="PS00027">
    <property type="entry name" value="HOMEOBOX_1"/>
    <property type="match status" value="1"/>
</dbReference>
<dbReference type="Pfam" id="PF00046">
    <property type="entry name" value="Homeodomain"/>
    <property type="match status" value="1"/>
</dbReference>
<evidence type="ECO:0000259" key="8">
    <source>
        <dbReference type="PROSITE" id="PS50071"/>
    </source>
</evidence>
<dbReference type="Gene3D" id="1.10.10.60">
    <property type="entry name" value="Homeodomain-like"/>
    <property type="match status" value="1"/>
</dbReference>
<dbReference type="GO" id="GO:0000978">
    <property type="term" value="F:RNA polymerase II cis-regulatory region sequence-specific DNA binding"/>
    <property type="evidence" value="ECO:0007669"/>
    <property type="project" value="TreeGrafter"/>
</dbReference>
<dbReference type="AlphaFoldDB" id="A0AA88HKI8"/>
<feature type="compositionally biased region" description="Acidic residues" evidence="7">
    <location>
        <begin position="40"/>
        <end position="51"/>
    </location>
</feature>
<organism evidence="9 10">
    <name type="scientific">Artemia franciscana</name>
    <name type="common">Brine shrimp</name>
    <name type="synonym">Artemia sanfranciscana</name>
    <dbReference type="NCBI Taxonomy" id="6661"/>
    <lineage>
        <taxon>Eukaryota</taxon>
        <taxon>Metazoa</taxon>
        <taxon>Ecdysozoa</taxon>
        <taxon>Arthropoda</taxon>
        <taxon>Crustacea</taxon>
        <taxon>Branchiopoda</taxon>
        <taxon>Anostraca</taxon>
        <taxon>Artemiidae</taxon>
        <taxon>Artemia</taxon>
    </lineage>
</organism>
<dbReference type="InterPro" id="IPR050394">
    <property type="entry name" value="Homeobox_NK-like"/>
</dbReference>
<dbReference type="SUPFAM" id="SSF46689">
    <property type="entry name" value="Homeodomain-like"/>
    <property type="match status" value="1"/>
</dbReference>
<comment type="caution">
    <text evidence="9">The sequence shown here is derived from an EMBL/GenBank/DDBJ whole genome shotgun (WGS) entry which is preliminary data.</text>
</comment>
<evidence type="ECO:0000256" key="4">
    <source>
        <dbReference type="ARBA" id="ARBA00023242"/>
    </source>
</evidence>
<evidence type="ECO:0000256" key="7">
    <source>
        <dbReference type="SAM" id="MobiDB-lite"/>
    </source>
</evidence>
<dbReference type="GO" id="GO:0030154">
    <property type="term" value="P:cell differentiation"/>
    <property type="evidence" value="ECO:0007669"/>
    <property type="project" value="TreeGrafter"/>
</dbReference>
<evidence type="ECO:0000313" key="10">
    <source>
        <dbReference type="Proteomes" id="UP001187531"/>
    </source>
</evidence>
<accession>A0AA88HKI8</accession>
<dbReference type="PANTHER" id="PTHR24340:SF73">
    <property type="entry name" value="HOMEOBOX PROTEIN BAGPIPE-RELATED"/>
    <property type="match status" value="1"/>
</dbReference>
<reference evidence="9" key="1">
    <citation type="submission" date="2023-07" db="EMBL/GenBank/DDBJ databases">
        <title>Chromosome-level genome assembly of Artemia franciscana.</title>
        <authorList>
            <person name="Jo E."/>
        </authorList>
    </citation>
    <scope>NUCLEOTIDE SEQUENCE</scope>
    <source>
        <tissue evidence="9">Whole body</tissue>
    </source>
</reference>
<dbReference type="CDD" id="cd00086">
    <property type="entry name" value="homeodomain"/>
    <property type="match status" value="1"/>
</dbReference>
<evidence type="ECO:0000256" key="5">
    <source>
        <dbReference type="PROSITE-ProRule" id="PRU00108"/>
    </source>
</evidence>
<dbReference type="InterPro" id="IPR009057">
    <property type="entry name" value="Homeodomain-like_sf"/>
</dbReference>
<evidence type="ECO:0000256" key="1">
    <source>
        <dbReference type="ARBA" id="ARBA00004123"/>
    </source>
</evidence>
<evidence type="ECO:0000313" key="9">
    <source>
        <dbReference type="EMBL" id="KAK2712024.1"/>
    </source>
</evidence>
<protein>
    <recommendedName>
        <fullName evidence="8">Homeobox domain-containing protein</fullName>
    </recommendedName>
</protein>
<keyword evidence="4 5" id="KW-0539">Nucleus</keyword>
<dbReference type="EMBL" id="JAVRJZ010000015">
    <property type="protein sequence ID" value="KAK2712024.1"/>
    <property type="molecule type" value="Genomic_DNA"/>
</dbReference>
<keyword evidence="2 5" id="KW-0238">DNA-binding</keyword>